<organism evidence="2 3">
    <name type="scientific">Photobacterium alginatilyticum</name>
    <dbReference type="NCBI Taxonomy" id="1775171"/>
    <lineage>
        <taxon>Bacteria</taxon>
        <taxon>Pseudomonadati</taxon>
        <taxon>Pseudomonadota</taxon>
        <taxon>Gammaproteobacteria</taxon>
        <taxon>Vibrionales</taxon>
        <taxon>Vibrionaceae</taxon>
        <taxon>Photobacterium</taxon>
    </lineage>
</organism>
<reference evidence="2 3" key="1">
    <citation type="journal article" date="2017" name="Int. J. Syst. Evol. Microbiol.">
        <title>Photobacterium alginatilyticum sp. nov., a marine bacterium isolated from bottom seawater.</title>
        <authorList>
            <person name="Wang X."/>
            <person name="Wang Y."/>
            <person name="Yang X."/>
            <person name="Sun H."/>
            <person name="Li B."/>
            <person name="Zhang X.H."/>
        </authorList>
    </citation>
    <scope>NUCLEOTIDE SEQUENCE [LARGE SCALE GENOMIC DNA]</scope>
    <source>
        <strain evidence="2 3">P03D4</strain>
    </source>
</reference>
<accession>A0ABW9YDJ9</accession>
<dbReference type="EMBL" id="RSEJ01000003">
    <property type="protein sequence ID" value="NBI51852.1"/>
    <property type="molecule type" value="Genomic_DNA"/>
</dbReference>
<comment type="caution">
    <text evidence="2">The sequence shown here is derived from an EMBL/GenBank/DDBJ whole genome shotgun (WGS) entry which is preliminary data.</text>
</comment>
<protein>
    <submittedName>
        <fullName evidence="2">DUF1521 domain-containing protein</fullName>
    </submittedName>
</protein>
<keyword evidence="3" id="KW-1185">Reference proteome</keyword>
<evidence type="ECO:0000313" key="3">
    <source>
        <dbReference type="Proteomes" id="UP000738517"/>
    </source>
</evidence>
<sequence length="378" mass="41348">MQWLVLNLSAQCSKRQISKSRFVNALGEVARECLSNFSIHKKEHEMATVNALAGAQSVSMYANDHKPELNDLMMAVMIDRTNILDGQIRDGISNINDQNQKMRDLQQHMAEARQAQQGTNIVENPTWSVDDKTIKLDNGYEISLSGSSQEWTIKDSAGNSTRIWGDPHVAEKDGGTWDFKDGVTFALGDGTKISVGTTGNNNGMTYSDTLTITKGNQHIQVTGIANDTPKISGPSLDGLSVDRNTNDGTVFYEAGNASDWNTKAGTEITSDQAMAGRTVINEDTTIGASPKMSEAMKSFLEANNIEIPTNEDGYLSKDDWKNVLSSMQSFGDSLTSVSQLDMAKLQSSMNKYNQSYDMLSNFTSKYASSIDSLVGNLR</sequence>
<evidence type="ECO:0000313" key="2">
    <source>
        <dbReference type="EMBL" id="NBI51852.1"/>
    </source>
</evidence>
<evidence type="ECO:0000259" key="1">
    <source>
        <dbReference type="Pfam" id="PF07481"/>
    </source>
</evidence>
<name>A0ABW9YDJ9_9GAMM</name>
<dbReference type="Proteomes" id="UP000738517">
    <property type="component" value="Unassembled WGS sequence"/>
</dbReference>
<proteinExistence type="predicted"/>
<dbReference type="Pfam" id="PF07481">
    <property type="entry name" value="DUF1521"/>
    <property type="match status" value="1"/>
</dbReference>
<feature type="domain" description="DUF1521" evidence="1">
    <location>
        <begin position="132"/>
        <end position="271"/>
    </location>
</feature>
<dbReference type="InterPro" id="IPR011086">
    <property type="entry name" value="DUF1521"/>
</dbReference>
<gene>
    <name evidence="2" type="ORF">EIZ48_04595</name>
</gene>